<sequence length="77" mass="8302">MLHPLRSHASRLDMAQCTISRLRVLGLVAHPASLTATLVEPKICLVAAEPRTRLTSSADSSPTFMPTLFVRVFGSLG</sequence>
<organism evidence="1 2">
    <name type="scientific">Mycena citricolor</name>
    <dbReference type="NCBI Taxonomy" id="2018698"/>
    <lineage>
        <taxon>Eukaryota</taxon>
        <taxon>Fungi</taxon>
        <taxon>Dikarya</taxon>
        <taxon>Basidiomycota</taxon>
        <taxon>Agaricomycotina</taxon>
        <taxon>Agaricomycetes</taxon>
        <taxon>Agaricomycetidae</taxon>
        <taxon>Agaricales</taxon>
        <taxon>Marasmiineae</taxon>
        <taxon>Mycenaceae</taxon>
        <taxon>Mycena</taxon>
    </lineage>
</organism>
<name>A0AAD2GUG3_9AGAR</name>
<evidence type="ECO:0000313" key="1">
    <source>
        <dbReference type="EMBL" id="CAK5264103.1"/>
    </source>
</evidence>
<protein>
    <submittedName>
        <fullName evidence="1">Uncharacterized protein</fullName>
    </submittedName>
</protein>
<gene>
    <name evidence="1" type="ORF">MYCIT1_LOCUS4007</name>
</gene>
<dbReference type="EMBL" id="CAVNYO010000048">
    <property type="protein sequence ID" value="CAK5264103.1"/>
    <property type="molecule type" value="Genomic_DNA"/>
</dbReference>
<keyword evidence="2" id="KW-1185">Reference proteome</keyword>
<reference evidence="1" key="1">
    <citation type="submission" date="2023-11" db="EMBL/GenBank/DDBJ databases">
        <authorList>
            <person name="De Vega J J."/>
            <person name="De Vega J J."/>
        </authorList>
    </citation>
    <scope>NUCLEOTIDE SEQUENCE</scope>
</reference>
<dbReference type="AlphaFoldDB" id="A0AAD2GUG3"/>
<dbReference type="Proteomes" id="UP001295794">
    <property type="component" value="Unassembled WGS sequence"/>
</dbReference>
<accession>A0AAD2GUG3</accession>
<evidence type="ECO:0000313" key="2">
    <source>
        <dbReference type="Proteomes" id="UP001295794"/>
    </source>
</evidence>
<comment type="caution">
    <text evidence="1">The sequence shown here is derived from an EMBL/GenBank/DDBJ whole genome shotgun (WGS) entry which is preliminary data.</text>
</comment>
<proteinExistence type="predicted"/>